<dbReference type="SUPFAM" id="SSF55120">
    <property type="entry name" value="Pseudouridine synthase"/>
    <property type="match status" value="1"/>
</dbReference>
<name>A0AAN9Y196_9HEMI</name>
<accession>A0AAN9Y196</accession>
<keyword evidence="4" id="KW-1185">Reference proteome</keyword>
<dbReference type="Pfam" id="PF01509">
    <property type="entry name" value="TruB_N"/>
    <property type="match status" value="1"/>
</dbReference>
<dbReference type="GO" id="GO:0003723">
    <property type="term" value="F:RNA binding"/>
    <property type="evidence" value="ECO:0007669"/>
    <property type="project" value="InterPro"/>
</dbReference>
<evidence type="ECO:0000313" key="4">
    <source>
        <dbReference type="Proteomes" id="UP001367676"/>
    </source>
</evidence>
<dbReference type="EMBL" id="JBBCAQ010000034">
    <property type="protein sequence ID" value="KAK7580709.1"/>
    <property type="molecule type" value="Genomic_DNA"/>
</dbReference>
<evidence type="ECO:0000313" key="3">
    <source>
        <dbReference type="EMBL" id="KAK7580709.1"/>
    </source>
</evidence>
<dbReference type="Proteomes" id="UP001367676">
    <property type="component" value="Unassembled WGS sequence"/>
</dbReference>
<dbReference type="GO" id="GO:0009982">
    <property type="term" value="F:pseudouridine synthase activity"/>
    <property type="evidence" value="ECO:0007669"/>
    <property type="project" value="InterPro"/>
</dbReference>
<dbReference type="PANTHER" id="PTHR13195">
    <property type="entry name" value="PSEUDOURIDINE SYNTHASE-RELATED"/>
    <property type="match status" value="1"/>
</dbReference>
<organism evidence="3 4">
    <name type="scientific">Parthenolecanium corni</name>
    <dbReference type="NCBI Taxonomy" id="536013"/>
    <lineage>
        <taxon>Eukaryota</taxon>
        <taxon>Metazoa</taxon>
        <taxon>Ecdysozoa</taxon>
        <taxon>Arthropoda</taxon>
        <taxon>Hexapoda</taxon>
        <taxon>Insecta</taxon>
        <taxon>Pterygota</taxon>
        <taxon>Neoptera</taxon>
        <taxon>Paraneoptera</taxon>
        <taxon>Hemiptera</taxon>
        <taxon>Sternorrhyncha</taxon>
        <taxon>Coccoidea</taxon>
        <taxon>Coccidae</taxon>
        <taxon>Parthenolecanium</taxon>
    </lineage>
</organism>
<dbReference type="PANTHER" id="PTHR13195:SF0">
    <property type="entry name" value="PSEUDOURIDYLATE SYNTHASE TRUB2, MITOCHONDRIAL"/>
    <property type="match status" value="1"/>
</dbReference>
<evidence type="ECO:0000259" key="2">
    <source>
        <dbReference type="Pfam" id="PF01509"/>
    </source>
</evidence>
<dbReference type="Gene3D" id="3.30.2350.10">
    <property type="entry name" value="Pseudouridine synthase"/>
    <property type="match status" value="1"/>
</dbReference>
<dbReference type="InterPro" id="IPR039048">
    <property type="entry name" value="Trub2"/>
</dbReference>
<dbReference type="InterPro" id="IPR020103">
    <property type="entry name" value="PsdUridine_synth_cat_dom_sf"/>
</dbReference>
<comment type="similarity">
    <text evidence="1">Belongs to the pseudouridine synthase TruB family.</text>
</comment>
<evidence type="ECO:0000256" key="1">
    <source>
        <dbReference type="ARBA" id="ARBA00008999"/>
    </source>
</evidence>
<proteinExistence type="inferred from homology"/>
<protein>
    <recommendedName>
        <fullName evidence="2">Pseudouridine synthase II N-terminal domain-containing protein</fullName>
    </recommendedName>
</protein>
<gene>
    <name evidence="3" type="ORF">V9T40_001338</name>
</gene>
<dbReference type="GO" id="GO:0001522">
    <property type="term" value="P:pseudouridine synthesis"/>
    <property type="evidence" value="ECO:0007669"/>
    <property type="project" value="InterPro"/>
</dbReference>
<dbReference type="InterPro" id="IPR002501">
    <property type="entry name" value="PsdUridine_synth_N"/>
</dbReference>
<sequence>MQTTDAQLVWNRLNGIICIYKPPMIPWMKTRSNLLTKLSTELNEMQCRPQRPHVNIVGDTSQKLNVEVNPSYADHPLAIGPRYIPQEMKALFVRPLGSLMSGVCVVGINKGVGTAFYLKKINPVSTFRITGQLGISTDDKTAYGKILFRCQSKHIQRINVDKVVAMIEATRRKSIFALTGVHPQSQAAYEMLAQGLSRPVETKYPVLYSVKCIDLNAPDFTLEVVTANEHYHYLLDLVSEMGFRLRNAAITTSIQCIRCCYFSLEDALLKKHWTLQNVIDNMSRCDKILRSNKQFGEFLHRMEKEEMTGVVAHEKDTLEEYEAGEYEEEAKMKKKM</sequence>
<dbReference type="GO" id="GO:0006396">
    <property type="term" value="P:RNA processing"/>
    <property type="evidence" value="ECO:0007669"/>
    <property type="project" value="InterPro"/>
</dbReference>
<reference evidence="3 4" key="1">
    <citation type="submission" date="2024-03" db="EMBL/GenBank/DDBJ databases">
        <title>Adaptation during the transition from Ophiocordyceps entomopathogen to insect associate is accompanied by gene loss and intensified selection.</title>
        <authorList>
            <person name="Ward C.M."/>
            <person name="Onetto C.A."/>
            <person name="Borneman A.R."/>
        </authorList>
    </citation>
    <scope>NUCLEOTIDE SEQUENCE [LARGE SCALE GENOMIC DNA]</scope>
    <source>
        <strain evidence="3">AWRI1</strain>
        <tissue evidence="3">Single Adult Female</tissue>
    </source>
</reference>
<feature type="domain" description="Pseudouridine synthase II N-terminal" evidence="2">
    <location>
        <begin position="98"/>
        <end position="231"/>
    </location>
</feature>
<comment type="caution">
    <text evidence="3">The sequence shown here is derived from an EMBL/GenBank/DDBJ whole genome shotgun (WGS) entry which is preliminary data.</text>
</comment>
<dbReference type="AlphaFoldDB" id="A0AAN9Y196"/>